<dbReference type="OrthoDB" id="9803470at2"/>
<protein>
    <submittedName>
        <fullName evidence="7">RNA polymerase subunit sigma-24</fullName>
    </submittedName>
</protein>
<dbReference type="InterPro" id="IPR036388">
    <property type="entry name" value="WH-like_DNA-bd_sf"/>
</dbReference>
<dbReference type="RefSeq" id="WP_045551637.1">
    <property type="nucleotide sequence ID" value="NZ_JZDQ02000041.1"/>
</dbReference>
<dbReference type="GO" id="GO:0016987">
    <property type="term" value="F:sigma factor activity"/>
    <property type="evidence" value="ECO:0007669"/>
    <property type="project" value="UniProtKB-KW"/>
</dbReference>
<dbReference type="Pfam" id="PF04542">
    <property type="entry name" value="Sigma70_r2"/>
    <property type="match status" value="1"/>
</dbReference>
<evidence type="ECO:0000313" key="8">
    <source>
        <dbReference type="Proteomes" id="UP000033772"/>
    </source>
</evidence>
<dbReference type="InterPro" id="IPR013249">
    <property type="entry name" value="RNA_pol_sigma70_r4_t2"/>
</dbReference>
<name>A0A1J4N1D3_9ACTN</name>
<sequence>MANQQTERRRSWPDTAVVRSAQAGDAAAISVLVEGAHPHVRRFAMSLCLSEQDAEDATQEALVILYRKIGTLRATGALASWMFTIVRNECVRRWTISRRHVLAEATDLPLRPSSSAEEAALAGIEARLVAAAIAELPPDQRQVLLLRDVHGYSGRTVAKHLGLSLPAMKSRLHRARAALRAGLEDSA</sequence>
<dbReference type="InterPro" id="IPR013324">
    <property type="entry name" value="RNA_pol_sigma_r3/r4-like"/>
</dbReference>
<dbReference type="GO" id="GO:0006352">
    <property type="term" value="P:DNA-templated transcription initiation"/>
    <property type="evidence" value="ECO:0007669"/>
    <property type="project" value="InterPro"/>
</dbReference>
<dbReference type="GO" id="GO:0003677">
    <property type="term" value="F:DNA binding"/>
    <property type="evidence" value="ECO:0007669"/>
    <property type="project" value="InterPro"/>
</dbReference>
<keyword evidence="8" id="KW-1185">Reference proteome</keyword>
<dbReference type="Gene3D" id="1.10.10.10">
    <property type="entry name" value="Winged helix-like DNA-binding domain superfamily/Winged helix DNA-binding domain"/>
    <property type="match status" value="1"/>
</dbReference>
<dbReference type="InterPro" id="IPR039425">
    <property type="entry name" value="RNA_pol_sigma-70-like"/>
</dbReference>
<dbReference type="Gene3D" id="1.10.1740.10">
    <property type="match status" value="1"/>
</dbReference>
<keyword evidence="3" id="KW-0731">Sigma factor</keyword>
<evidence type="ECO:0000256" key="4">
    <source>
        <dbReference type="ARBA" id="ARBA00023163"/>
    </source>
</evidence>
<evidence type="ECO:0000256" key="1">
    <source>
        <dbReference type="ARBA" id="ARBA00010641"/>
    </source>
</evidence>
<organism evidence="7 8">
    <name type="scientific">Nocardioides luteus</name>
    <dbReference type="NCBI Taxonomy" id="1844"/>
    <lineage>
        <taxon>Bacteria</taxon>
        <taxon>Bacillati</taxon>
        <taxon>Actinomycetota</taxon>
        <taxon>Actinomycetes</taxon>
        <taxon>Propionibacteriales</taxon>
        <taxon>Nocardioidaceae</taxon>
        <taxon>Nocardioides</taxon>
    </lineage>
</organism>
<reference evidence="7" key="1">
    <citation type="submission" date="2016-10" db="EMBL/GenBank/DDBJ databases">
        <title>Draft Genome Sequence of Nocardioides luteus Strain BAFB, an Alkane-Degrading Bacterium Isolated from JP-7 Polluted Soil.</title>
        <authorList>
            <person name="Brown L."/>
            <person name="Ruiz O.N."/>
            <person name="Gunasekera T."/>
        </authorList>
    </citation>
    <scope>NUCLEOTIDE SEQUENCE [LARGE SCALE GENOMIC DNA]</scope>
    <source>
        <strain evidence="7">BAFB</strain>
    </source>
</reference>
<dbReference type="InterPro" id="IPR014284">
    <property type="entry name" value="RNA_pol_sigma-70_dom"/>
</dbReference>
<keyword evidence="2" id="KW-0805">Transcription regulation</keyword>
<feature type="domain" description="RNA polymerase sigma-70 region 2" evidence="5">
    <location>
        <begin position="32"/>
        <end position="95"/>
    </location>
</feature>
<dbReference type="PANTHER" id="PTHR43133:SF51">
    <property type="entry name" value="RNA POLYMERASE SIGMA FACTOR"/>
    <property type="match status" value="1"/>
</dbReference>
<gene>
    <name evidence="7" type="ORF">UG56_023320</name>
</gene>
<evidence type="ECO:0000256" key="3">
    <source>
        <dbReference type="ARBA" id="ARBA00023082"/>
    </source>
</evidence>
<dbReference type="PANTHER" id="PTHR43133">
    <property type="entry name" value="RNA POLYMERASE ECF-TYPE SIGMA FACTO"/>
    <property type="match status" value="1"/>
</dbReference>
<evidence type="ECO:0000259" key="6">
    <source>
        <dbReference type="Pfam" id="PF08281"/>
    </source>
</evidence>
<dbReference type="SUPFAM" id="SSF88659">
    <property type="entry name" value="Sigma3 and sigma4 domains of RNA polymerase sigma factors"/>
    <property type="match status" value="1"/>
</dbReference>
<dbReference type="AlphaFoldDB" id="A0A1J4N1D3"/>
<proteinExistence type="inferred from homology"/>
<dbReference type="SUPFAM" id="SSF88946">
    <property type="entry name" value="Sigma2 domain of RNA polymerase sigma factors"/>
    <property type="match status" value="1"/>
</dbReference>
<dbReference type="EMBL" id="JZDQ02000041">
    <property type="protein sequence ID" value="OIJ24344.1"/>
    <property type="molecule type" value="Genomic_DNA"/>
</dbReference>
<evidence type="ECO:0000256" key="2">
    <source>
        <dbReference type="ARBA" id="ARBA00023015"/>
    </source>
</evidence>
<comment type="similarity">
    <text evidence="1">Belongs to the sigma-70 factor family. ECF subfamily.</text>
</comment>
<dbReference type="Proteomes" id="UP000033772">
    <property type="component" value="Unassembled WGS sequence"/>
</dbReference>
<dbReference type="NCBIfam" id="TIGR02937">
    <property type="entry name" value="sigma70-ECF"/>
    <property type="match status" value="1"/>
</dbReference>
<evidence type="ECO:0000259" key="5">
    <source>
        <dbReference type="Pfam" id="PF04542"/>
    </source>
</evidence>
<feature type="domain" description="RNA polymerase sigma factor 70 region 4 type 2" evidence="6">
    <location>
        <begin position="128"/>
        <end position="179"/>
    </location>
</feature>
<keyword evidence="4" id="KW-0804">Transcription</keyword>
<dbReference type="Pfam" id="PF08281">
    <property type="entry name" value="Sigma70_r4_2"/>
    <property type="match status" value="1"/>
</dbReference>
<comment type="caution">
    <text evidence="7">The sequence shown here is derived from an EMBL/GenBank/DDBJ whole genome shotgun (WGS) entry which is preliminary data.</text>
</comment>
<dbReference type="CDD" id="cd06171">
    <property type="entry name" value="Sigma70_r4"/>
    <property type="match status" value="1"/>
</dbReference>
<evidence type="ECO:0000313" key="7">
    <source>
        <dbReference type="EMBL" id="OIJ24344.1"/>
    </source>
</evidence>
<accession>A0A1J4N1D3</accession>
<dbReference type="InterPro" id="IPR007627">
    <property type="entry name" value="RNA_pol_sigma70_r2"/>
</dbReference>
<dbReference type="STRING" id="1844.UG56_023320"/>
<dbReference type="InterPro" id="IPR013325">
    <property type="entry name" value="RNA_pol_sigma_r2"/>
</dbReference>